<organism evidence="1 2">
    <name type="scientific">Psychroserpens luteus</name>
    <dbReference type="NCBI Taxonomy" id="1434066"/>
    <lineage>
        <taxon>Bacteria</taxon>
        <taxon>Pseudomonadati</taxon>
        <taxon>Bacteroidota</taxon>
        <taxon>Flavobacteriia</taxon>
        <taxon>Flavobacteriales</taxon>
        <taxon>Flavobacteriaceae</taxon>
        <taxon>Psychroserpens</taxon>
    </lineage>
</organism>
<evidence type="ECO:0000313" key="1">
    <source>
        <dbReference type="EMBL" id="MFD2916736.1"/>
    </source>
</evidence>
<evidence type="ECO:0000313" key="2">
    <source>
        <dbReference type="Proteomes" id="UP001597548"/>
    </source>
</evidence>
<protein>
    <recommendedName>
        <fullName evidence="3">Lipoprotein</fullName>
    </recommendedName>
</protein>
<dbReference type="Proteomes" id="UP001597548">
    <property type="component" value="Unassembled WGS sequence"/>
</dbReference>
<dbReference type="EMBL" id="JBHUOS010000010">
    <property type="protein sequence ID" value="MFD2916736.1"/>
    <property type="molecule type" value="Genomic_DNA"/>
</dbReference>
<reference evidence="2" key="1">
    <citation type="journal article" date="2019" name="Int. J. Syst. Evol. Microbiol.">
        <title>The Global Catalogue of Microorganisms (GCM) 10K type strain sequencing project: providing services to taxonomists for standard genome sequencing and annotation.</title>
        <authorList>
            <consortium name="The Broad Institute Genomics Platform"/>
            <consortium name="The Broad Institute Genome Sequencing Center for Infectious Disease"/>
            <person name="Wu L."/>
            <person name="Ma J."/>
        </authorList>
    </citation>
    <scope>NUCLEOTIDE SEQUENCE [LARGE SCALE GENOMIC DNA]</scope>
    <source>
        <strain evidence="2">KCTC 32514</strain>
    </source>
</reference>
<proteinExistence type="predicted"/>
<accession>A0ABW5ZW09</accession>
<dbReference type="PROSITE" id="PS51257">
    <property type="entry name" value="PROKAR_LIPOPROTEIN"/>
    <property type="match status" value="1"/>
</dbReference>
<comment type="caution">
    <text evidence="1">The sequence shown here is derived from an EMBL/GenBank/DDBJ whole genome shotgun (WGS) entry which is preliminary data.</text>
</comment>
<keyword evidence="2" id="KW-1185">Reference proteome</keyword>
<gene>
    <name evidence="1" type="ORF">ACFS29_13860</name>
</gene>
<sequence length="164" mass="18316">MKNIKILFFLSLMTTLIYSCEKENNEELVKIEQSAKLSKADMALILFGSENSRSGDLPFVADFNIRTESDLVSAEGGCYTVNVRVYIDNTETGQSYQVANDNVQVGDCPDQNRTSDTESCNGTLSNGHNVIENGTNDHFCLYEVLTRNSEVYNQYLNSISELVN</sequence>
<name>A0ABW5ZW09_9FLAO</name>
<evidence type="ECO:0008006" key="3">
    <source>
        <dbReference type="Google" id="ProtNLM"/>
    </source>
</evidence>
<dbReference type="RefSeq" id="WP_194506402.1">
    <property type="nucleotide sequence ID" value="NZ_JADILU010000001.1"/>
</dbReference>